<dbReference type="Pfam" id="PF23865">
    <property type="entry name" value="DUF7223"/>
    <property type="match status" value="1"/>
</dbReference>
<gene>
    <name evidence="5" type="ORF">QBC38DRAFT_121344</name>
</gene>
<evidence type="ECO:0000313" key="5">
    <source>
        <dbReference type="EMBL" id="KAK4221651.1"/>
    </source>
</evidence>
<proteinExistence type="predicted"/>
<feature type="signal peptide" evidence="2">
    <location>
        <begin position="1"/>
        <end position="18"/>
    </location>
</feature>
<reference evidence="5" key="1">
    <citation type="journal article" date="2023" name="Mol. Phylogenet. Evol.">
        <title>Genome-scale phylogeny and comparative genomics of the fungal order Sordariales.</title>
        <authorList>
            <person name="Hensen N."/>
            <person name="Bonometti L."/>
            <person name="Westerberg I."/>
            <person name="Brannstrom I.O."/>
            <person name="Guillou S."/>
            <person name="Cros-Aarteil S."/>
            <person name="Calhoun S."/>
            <person name="Haridas S."/>
            <person name="Kuo A."/>
            <person name="Mondo S."/>
            <person name="Pangilinan J."/>
            <person name="Riley R."/>
            <person name="LaButti K."/>
            <person name="Andreopoulos B."/>
            <person name="Lipzen A."/>
            <person name="Chen C."/>
            <person name="Yan M."/>
            <person name="Daum C."/>
            <person name="Ng V."/>
            <person name="Clum A."/>
            <person name="Steindorff A."/>
            <person name="Ohm R.A."/>
            <person name="Martin F."/>
            <person name="Silar P."/>
            <person name="Natvig D.O."/>
            <person name="Lalanne C."/>
            <person name="Gautier V."/>
            <person name="Ament-Velasquez S.L."/>
            <person name="Kruys A."/>
            <person name="Hutchinson M.I."/>
            <person name="Powell A.J."/>
            <person name="Barry K."/>
            <person name="Miller A.N."/>
            <person name="Grigoriev I.V."/>
            <person name="Debuchy R."/>
            <person name="Gladieux P."/>
            <person name="Hiltunen Thoren M."/>
            <person name="Johannesson H."/>
        </authorList>
    </citation>
    <scope>NUCLEOTIDE SEQUENCE</scope>
    <source>
        <strain evidence="5">CBS 990.96</strain>
    </source>
</reference>
<dbReference type="Proteomes" id="UP001301958">
    <property type="component" value="Unassembled WGS sequence"/>
</dbReference>
<evidence type="ECO:0000313" key="6">
    <source>
        <dbReference type="Proteomes" id="UP001301958"/>
    </source>
</evidence>
<accession>A0AAN6YMT1</accession>
<organism evidence="5 6">
    <name type="scientific">Podospora fimiseda</name>
    <dbReference type="NCBI Taxonomy" id="252190"/>
    <lineage>
        <taxon>Eukaryota</taxon>
        <taxon>Fungi</taxon>
        <taxon>Dikarya</taxon>
        <taxon>Ascomycota</taxon>
        <taxon>Pezizomycotina</taxon>
        <taxon>Sordariomycetes</taxon>
        <taxon>Sordariomycetidae</taxon>
        <taxon>Sordariales</taxon>
        <taxon>Podosporaceae</taxon>
        <taxon>Podospora</taxon>
    </lineage>
</organism>
<reference evidence="5" key="2">
    <citation type="submission" date="2023-05" db="EMBL/GenBank/DDBJ databases">
        <authorList>
            <consortium name="Lawrence Berkeley National Laboratory"/>
            <person name="Steindorff A."/>
            <person name="Hensen N."/>
            <person name="Bonometti L."/>
            <person name="Westerberg I."/>
            <person name="Brannstrom I.O."/>
            <person name="Guillou S."/>
            <person name="Cros-Aarteil S."/>
            <person name="Calhoun S."/>
            <person name="Haridas S."/>
            <person name="Kuo A."/>
            <person name="Mondo S."/>
            <person name="Pangilinan J."/>
            <person name="Riley R."/>
            <person name="Labutti K."/>
            <person name="Andreopoulos B."/>
            <person name="Lipzen A."/>
            <person name="Chen C."/>
            <person name="Yanf M."/>
            <person name="Daum C."/>
            <person name="Ng V."/>
            <person name="Clum A."/>
            <person name="Ohm R."/>
            <person name="Martin F."/>
            <person name="Silar P."/>
            <person name="Natvig D."/>
            <person name="Lalanne C."/>
            <person name="Gautier V."/>
            <person name="Ament-Velasquez S.L."/>
            <person name="Kruys A."/>
            <person name="Hutchinson M.I."/>
            <person name="Powell A.J."/>
            <person name="Barry K."/>
            <person name="Miller A.N."/>
            <person name="Grigoriev I.V."/>
            <person name="Debuchy R."/>
            <person name="Gladieux P."/>
            <person name="Thoren M.H."/>
            <person name="Johannesson H."/>
        </authorList>
    </citation>
    <scope>NUCLEOTIDE SEQUENCE</scope>
    <source>
        <strain evidence="5">CBS 990.96</strain>
    </source>
</reference>
<dbReference type="Pfam" id="PF22974">
    <property type="entry name" value="DUF7029"/>
    <property type="match status" value="1"/>
</dbReference>
<sequence length="553" mass="59083">MISLSLLLAAALTQQVTALNLDHSSLDLSLPVFHPRADPVILQPIRKPRPNNNVNKRDNRDSLALKPEETFYWQGADGTVAKFNIKAADSHETIVNLEDIDDLITKISCPASSTGDLKLGFAESADFNDAEDIWDWVNRDIDNHFLLVVGQGDCGFNSDRILYNVTSLSYDDPQETAILQVSQTTWKTAAKTFDLTIGQGALPPRSKIGRRQQQQQQPPRSFDDFIERVKSGFEKVKEGVQKGVDKLKETFQKTTDQIQDAINQPKPANTGRALVIPFRADGLTNKSLAIDDPITASITCLDCSTSGSISISAQFSAREGKISAANIDLSLLEELQATAILGLAITEGITESISRSLTIFEFSPAGIVIPGVLTIGPTVAIELGAELSEVTGAVDLKLGGKAFLPKGSSAKLDFLSEEKFSKNGWELGFEGEEFEVDAGVGVSAGSFLRGSLGVEISALGNGFRAELNADLLKVAAKLAGLTSETCTACGSFPLGVSGDLNIGVSVDVQLTRKVGGAEETLIGLSLVNSTLPIVSVCRGFEVEGLREQCVAPA</sequence>
<name>A0AAN6YMT1_9PEZI</name>
<keyword evidence="2" id="KW-0732">Signal</keyword>
<comment type="caution">
    <text evidence="5">The sequence shown here is derived from an EMBL/GenBank/DDBJ whole genome shotgun (WGS) entry which is preliminary data.</text>
</comment>
<feature type="domain" description="DUF7223" evidence="4">
    <location>
        <begin position="292"/>
        <end position="537"/>
    </location>
</feature>
<feature type="chain" id="PRO_5042940421" evidence="2">
    <location>
        <begin position="19"/>
        <end position="553"/>
    </location>
</feature>
<feature type="domain" description="DUF7029" evidence="3">
    <location>
        <begin position="88"/>
        <end position="194"/>
    </location>
</feature>
<dbReference type="InterPro" id="IPR054293">
    <property type="entry name" value="DUF7029"/>
</dbReference>
<evidence type="ECO:0000259" key="3">
    <source>
        <dbReference type="Pfam" id="PF22974"/>
    </source>
</evidence>
<feature type="compositionally biased region" description="Low complexity" evidence="1">
    <location>
        <begin position="211"/>
        <end position="220"/>
    </location>
</feature>
<evidence type="ECO:0000256" key="1">
    <source>
        <dbReference type="SAM" id="MobiDB-lite"/>
    </source>
</evidence>
<dbReference type="AlphaFoldDB" id="A0AAN6YMT1"/>
<evidence type="ECO:0000259" key="4">
    <source>
        <dbReference type="Pfam" id="PF23865"/>
    </source>
</evidence>
<evidence type="ECO:0000256" key="2">
    <source>
        <dbReference type="SAM" id="SignalP"/>
    </source>
</evidence>
<keyword evidence="6" id="KW-1185">Reference proteome</keyword>
<dbReference type="InterPro" id="IPR055647">
    <property type="entry name" value="DUF7223"/>
</dbReference>
<feature type="region of interest" description="Disordered" evidence="1">
    <location>
        <begin position="200"/>
        <end position="221"/>
    </location>
</feature>
<dbReference type="EMBL" id="MU865527">
    <property type="protein sequence ID" value="KAK4221651.1"/>
    <property type="molecule type" value="Genomic_DNA"/>
</dbReference>
<protein>
    <submittedName>
        <fullName evidence="5">Uncharacterized protein</fullName>
    </submittedName>
</protein>